<proteinExistence type="predicted"/>
<evidence type="ECO:0000313" key="4">
    <source>
        <dbReference type="Proteomes" id="UP000051581"/>
    </source>
</evidence>
<dbReference type="AlphaFoldDB" id="A0A0R1KTB8"/>
<dbReference type="InterPro" id="IPR013094">
    <property type="entry name" value="AB_hydrolase_3"/>
</dbReference>
<dbReference type="SUPFAM" id="SSF53474">
    <property type="entry name" value="alpha/beta-Hydrolases"/>
    <property type="match status" value="1"/>
</dbReference>
<evidence type="ECO:0000256" key="1">
    <source>
        <dbReference type="ARBA" id="ARBA00022801"/>
    </source>
</evidence>
<dbReference type="InterPro" id="IPR050300">
    <property type="entry name" value="GDXG_lipolytic_enzyme"/>
</dbReference>
<organism evidence="3 4">
    <name type="scientific">Lentilactobacillus sunkii DSM 19904</name>
    <dbReference type="NCBI Taxonomy" id="1423808"/>
    <lineage>
        <taxon>Bacteria</taxon>
        <taxon>Bacillati</taxon>
        <taxon>Bacillota</taxon>
        <taxon>Bacilli</taxon>
        <taxon>Lactobacillales</taxon>
        <taxon>Lactobacillaceae</taxon>
        <taxon>Lentilactobacillus</taxon>
    </lineage>
</organism>
<dbReference type="PANTHER" id="PTHR48081">
    <property type="entry name" value="AB HYDROLASE SUPERFAMILY PROTEIN C4A8.06C"/>
    <property type="match status" value="1"/>
</dbReference>
<protein>
    <submittedName>
        <fullName evidence="3">Esterase lipase</fullName>
    </submittedName>
</protein>
<dbReference type="Proteomes" id="UP000051581">
    <property type="component" value="Unassembled WGS sequence"/>
</dbReference>
<dbReference type="PATRIC" id="fig|1423808.3.peg.1521"/>
<reference evidence="3 4" key="1">
    <citation type="journal article" date="2015" name="Genome Announc.">
        <title>Expanding the biotechnology potential of lactobacilli through comparative genomics of 213 strains and associated genera.</title>
        <authorList>
            <person name="Sun Z."/>
            <person name="Harris H.M."/>
            <person name="McCann A."/>
            <person name="Guo C."/>
            <person name="Argimon S."/>
            <person name="Zhang W."/>
            <person name="Yang X."/>
            <person name="Jeffery I.B."/>
            <person name="Cooney J.C."/>
            <person name="Kagawa T.F."/>
            <person name="Liu W."/>
            <person name="Song Y."/>
            <person name="Salvetti E."/>
            <person name="Wrobel A."/>
            <person name="Rasinkangas P."/>
            <person name="Parkhill J."/>
            <person name="Rea M.C."/>
            <person name="O'Sullivan O."/>
            <person name="Ritari J."/>
            <person name="Douillard F.P."/>
            <person name="Paul Ross R."/>
            <person name="Yang R."/>
            <person name="Briner A.E."/>
            <person name="Felis G.E."/>
            <person name="de Vos W.M."/>
            <person name="Barrangou R."/>
            <person name="Klaenhammer T.R."/>
            <person name="Caufield P.W."/>
            <person name="Cui Y."/>
            <person name="Zhang H."/>
            <person name="O'Toole P.W."/>
        </authorList>
    </citation>
    <scope>NUCLEOTIDE SEQUENCE [LARGE SCALE GENOMIC DNA]</scope>
    <source>
        <strain evidence="3 4">DSM 19904</strain>
    </source>
</reference>
<feature type="domain" description="Alpha/beta hydrolase fold-3" evidence="2">
    <location>
        <begin position="65"/>
        <end position="260"/>
    </location>
</feature>
<dbReference type="RefSeq" id="WP_057826299.1">
    <property type="nucleotide sequence ID" value="NZ_AZEA01000027.1"/>
</dbReference>
<dbReference type="Pfam" id="PF07859">
    <property type="entry name" value="Abhydrolase_3"/>
    <property type="match status" value="1"/>
</dbReference>
<gene>
    <name evidence="3" type="ORF">FD17_GL001500</name>
</gene>
<dbReference type="Gene3D" id="3.40.50.1820">
    <property type="entry name" value="alpha/beta hydrolase"/>
    <property type="match status" value="1"/>
</dbReference>
<dbReference type="EMBL" id="AZEA01000027">
    <property type="protein sequence ID" value="KRK87038.1"/>
    <property type="molecule type" value="Genomic_DNA"/>
</dbReference>
<dbReference type="PANTHER" id="PTHR48081:SF8">
    <property type="entry name" value="ALPHA_BETA HYDROLASE FOLD-3 DOMAIN-CONTAINING PROTEIN-RELATED"/>
    <property type="match status" value="1"/>
</dbReference>
<dbReference type="GO" id="GO:0016787">
    <property type="term" value="F:hydrolase activity"/>
    <property type="evidence" value="ECO:0007669"/>
    <property type="project" value="UniProtKB-KW"/>
</dbReference>
<evidence type="ECO:0000259" key="2">
    <source>
        <dbReference type="Pfam" id="PF07859"/>
    </source>
</evidence>
<evidence type="ECO:0000313" key="3">
    <source>
        <dbReference type="EMBL" id="KRK87038.1"/>
    </source>
</evidence>
<sequence>MSFMARRFIKKFRAEDYKKNVAHSFLKPNQKINIFRQNENEYKIRPVKNGQLVTIQTVANPTSQILYFHGGAFTVPMNDDQLEMITKIAVESDSQIEVADFPLLPGHQADEMLEFAQEVFETVIAAELPTFIVADSAGAKLALQVLVDNPGKVAGTSFISPWLDMKLTDPEIVSRAGDDILLDLPTLQKIGGWFESGATPDKWVDFTDPTQLRGVGEIQIYYGANEMLVPANHQFVEALTAAEGVTPIVTEFKDGWHDYTLWFKLAETKKTFKGIAEFIKDRRGA</sequence>
<name>A0A0R1KTB8_9LACO</name>
<dbReference type="InterPro" id="IPR029058">
    <property type="entry name" value="AB_hydrolase_fold"/>
</dbReference>
<comment type="caution">
    <text evidence="3">The sequence shown here is derived from an EMBL/GenBank/DDBJ whole genome shotgun (WGS) entry which is preliminary data.</text>
</comment>
<accession>A0A0R1KTB8</accession>
<dbReference type="OrthoDB" id="9815425at2"/>
<keyword evidence="1" id="KW-0378">Hydrolase</keyword>
<keyword evidence="4" id="KW-1185">Reference proteome</keyword>